<dbReference type="InterPro" id="IPR000644">
    <property type="entry name" value="CBS_dom"/>
</dbReference>
<dbReference type="InterPro" id="IPR011990">
    <property type="entry name" value="TPR-like_helical_dom_sf"/>
</dbReference>
<dbReference type="Proteomes" id="UP000243459">
    <property type="component" value="Chromosome 5"/>
</dbReference>
<feature type="repeat" description="PPR" evidence="3">
    <location>
        <begin position="206"/>
        <end position="240"/>
    </location>
</feature>
<keyword evidence="6" id="KW-1185">Reference proteome</keyword>
<dbReference type="GO" id="GO:0003729">
    <property type="term" value="F:mRNA binding"/>
    <property type="evidence" value="ECO:0007669"/>
    <property type="project" value="EnsemblPlants"/>
</dbReference>
<dbReference type="OMA" id="NTHDECV"/>
<feature type="repeat" description="PPR" evidence="3">
    <location>
        <begin position="94"/>
        <end position="124"/>
    </location>
</feature>
<dbReference type="InterPro" id="IPR044781">
    <property type="entry name" value="At5g10690-like"/>
</dbReference>
<dbReference type="InterPro" id="IPR046342">
    <property type="entry name" value="CBS_dom_sf"/>
</dbReference>
<protein>
    <recommendedName>
        <fullName evidence="4">CBS domain-containing protein</fullName>
    </recommendedName>
</protein>
<dbReference type="Pfam" id="PF01535">
    <property type="entry name" value="PPR"/>
    <property type="match status" value="3"/>
</dbReference>
<name>A0A5P1EUG8_ASPOF</name>
<dbReference type="PROSITE" id="PS51375">
    <property type="entry name" value="PPR"/>
    <property type="match status" value="4"/>
</dbReference>
<dbReference type="Pfam" id="PF13041">
    <property type="entry name" value="PPR_2"/>
    <property type="match status" value="2"/>
</dbReference>
<proteinExistence type="predicted"/>
<dbReference type="PROSITE" id="PS51371">
    <property type="entry name" value="CBS"/>
    <property type="match status" value="1"/>
</dbReference>
<dbReference type="EMBL" id="CM007385">
    <property type="protein sequence ID" value="ONK69636.1"/>
    <property type="molecule type" value="Genomic_DNA"/>
</dbReference>
<sequence length="512" mass="57271">MKNLEFRSRSPPLRETLPPSFLFIATHFRPKSYVSFSRFPRRLPKIPKKSNTNSPQNLNLRRLTSRIVDLTRRKQLKQVFEEVETAKRKYGKVNRIVMNAVMQACIRCKDLDSAWRVFDEMSKLESCGVDSVTYGILLKGLGEARKIDEAFQILESVEQGVAAGNPKLSPKLIYGLLNALLEAGDMRRANGLVARYRLVLHEDTHSVLLYNLLMKGYTNTDFPLGALTVRDEIMRQGLKPDKLTYNTLIFACVKSGKTDAAIQFLAEMKEEALKTNCSVLPDAVTYTTLLKGLGNEKDLFTIQKIVVEMKSQPDLFIDRTAYTAMADAFLACGSIRGALCIFGEMIKQAGRNKNLMPKPHLYLSMMRVFAAMGDFDLARKLHVHMWSGSVGSISPSARLEADELLMEAALNGDQIDVARQILSNTIAKQDDFTWTTRGGMLDAPLSSLMRGPPPCVTTSTSIGRVIDLILDKKYQMVVVVKNSNVYETSYSSSARPVGVFTREKILELTVAS</sequence>
<feature type="repeat" description="PPR" evidence="3">
    <location>
        <begin position="241"/>
        <end position="275"/>
    </location>
</feature>
<dbReference type="InterPro" id="IPR002885">
    <property type="entry name" value="PPR_rpt"/>
</dbReference>
<dbReference type="PANTHER" id="PTHR47581">
    <property type="entry name" value="OS09G0431600 PROTEIN"/>
    <property type="match status" value="1"/>
</dbReference>
<dbReference type="NCBIfam" id="TIGR00756">
    <property type="entry name" value="PPR"/>
    <property type="match status" value="3"/>
</dbReference>
<dbReference type="PANTHER" id="PTHR47581:SF2">
    <property type="entry name" value="OS09G0431600 PROTEIN"/>
    <property type="match status" value="1"/>
</dbReference>
<feature type="domain" description="CBS" evidence="4">
    <location>
        <begin position="449"/>
        <end position="512"/>
    </location>
</feature>
<feature type="repeat" description="PPR" evidence="3">
    <location>
        <begin position="130"/>
        <end position="160"/>
    </location>
</feature>
<evidence type="ECO:0000256" key="2">
    <source>
        <dbReference type="PROSITE-ProRule" id="PRU00703"/>
    </source>
</evidence>
<dbReference type="Gene3D" id="1.25.40.10">
    <property type="entry name" value="Tetratricopeptide repeat domain"/>
    <property type="match status" value="3"/>
</dbReference>
<dbReference type="Gramene" id="ONK69636">
    <property type="protein sequence ID" value="ONK69636"/>
    <property type="gene ID" value="A4U43_C05F25150"/>
</dbReference>
<gene>
    <name evidence="5" type="ORF">A4U43_C05F25150</name>
</gene>
<keyword evidence="2" id="KW-0129">CBS domain</keyword>
<keyword evidence="1" id="KW-0677">Repeat</keyword>
<dbReference type="AlphaFoldDB" id="A0A5P1EUG8"/>
<evidence type="ECO:0000256" key="3">
    <source>
        <dbReference type="PROSITE-ProRule" id="PRU00708"/>
    </source>
</evidence>
<evidence type="ECO:0000313" key="5">
    <source>
        <dbReference type="EMBL" id="ONK69636.1"/>
    </source>
</evidence>
<dbReference type="Gene3D" id="3.10.580.10">
    <property type="entry name" value="CBS-domain"/>
    <property type="match status" value="1"/>
</dbReference>
<reference evidence="6" key="1">
    <citation type="journal article" date="2017" name="Nat. Commun.">
        <title>The asparagus genome sheds light on the origin and evolution of a young Y chromosome.</title>
        <authorList>
            <person name="Harkess A."/>
            <person name="Zhou J."/>
            <person name="Xu C."/>
            <person name="Bowers J.E."/>
            <person name="Van der Hulst R."/>
            <person name="Ayyampalayam S."/>
            <person name="Mercati F."/>
            <person name="Riccardi P."/>
            <person name="McKain M.R."/>
            <person name="Kakrana A."/>
            <person name="Tang H."/>
            <person name="Ray J."/>
            <person name="Groenendijk J."/>
            <person name="Arikit S."/>
            <person name="Mathioni S.M."/>
            <person name="Nakano M."/>
            <person name="Shan H."/>
            <person name="Telgmann-Rauber A."/>
            <person name="Kanno A."/>
            <person name="Yue Z."/>
            <person name="Chen H."/>
            <person name="Li W."/>
            <person name="Chen Y."/>
            <person name="Xu X."/>
            <person name="Zhang Y."/>
            <person name="Luo S."/>
            <person name="Chen H."/>
            <person name="Gao J."/>
            <person name="Mao Z."/>
            <person name="Pires J.C."/>
            <person name="Luo M."/>
            <person name="Kudrna D."/>
            <person name="Wing R.A."/>
            <person name="Meyers B.C."/>
            <person name="Yi K."/>
            <person name="Kong H."/>
            <person name="Lavrijsen P."/>
            <person name="Sunseri F."/>
            <person name="Falavigna A."/>
            <person name="Ye Y."/>
            <person name="Leebens-Mack J.H."/>
            <person name="Chen G."/>
        </authorList>
    </citation>
    <scope>NUCLEOTIDE SEQUENCE [LARGE SCALE GENOMIC DNA]</scope>
    <source>
        <strain evidence="6">cv. DH0086</strain>
    </source>
</reference>
<evidence type="ECO:0000259" key="4">
    <source>
        <dbReference type="PROSITE" id="PS51371"/>
    </source>
</evidence>
<accession>A0A5P1EUG8</accession>
<dbReference type="SUPFAM" id="SSF54631">
    <property type="entry name" value="CBS-domain pair"/>
    <property type="match status" value="1"/>
</dbReference>
<evidence type="ECO:0000256" key="1">
    <source>
        <dbReference type="ARBA" id="ARBA00022737"/>
    </source>
</evidence>
<organism evidence="5 6">
    <name type="scientific">Asparagus officinalis</name>
    <name type="common">Garden asparagus</name>
    <dbReference type="NCBI Taxonomy" id="4686"/>
    <lineage>
        <taxon>Eukaryota</taxon>
        <taxon>Viridiplantae</taxon>
        <taxon>Streptophyta</taxon>
        <taxon>Embryophyta</taxon>
        <taxon>Tracheophyta</taxon>
        <taxon>Spermatophyta</taxon>
        <taxon>Magnoliopsida</taxon>
        <taxon>Liliopsida</taxon>
        <taxon>Asparagales</taxon>
        <taxon>Asparagaceae</taxon>
        <taxon>Asparagoideae</taxon>
        <taxon>Asparagus</taxon>
    </lineage>
</organism>
<evidence type="ECO:0000313" key="6">
    <source>
        <dbReference type="Proteomes" id="UP000243459"/>
    </source>
</evidence>